<dbReference type="PANTHER" id="PTHR13097:SF7">
    <property type="entry name" value="GENERAL TRANSCRIPTION FACTOR IIE SUBUNIT 1"/>
    <property type="match status" value="1"/>
</dbReference>
<dbReference type="KEGG" id="mpl:Mpal_2009"/>
<dbReference type="InterPro" id="IPR036388">
    <property type="entry name" value="WH-like_DNA-bd_sf"/>
</dbReference>
<dbReference type="RefSeq" id="WP_012618629.1">
    <property type="nucleotide sequence ID" value="NC_011832.1"/>
</dbReference>
<dbReference type="InterPro" id="IPR002853">
    <property type="entry name" value="TFIIE_asu"/>
</dbReference>
<dbReference type="STRING" id="521011.Mpal_2009"/>
<dbReference type="InterPro" id="IPR036390">
    <property type="entry name" value="WH_DNA-bd_sf"/>
</dbReference>
<dbReference type="PROSITE" id="PS51344">
    <property type="entry name" value="HTH_TFE_IIE"/>
    <property type="match status" value="1"/>
</dbReference>
<protein>
    <recommendedName>
        <fullName evidence="4">Transcription factor E</fullName>
        <shortName evidence="4">TFE</shortName>
    </recommendedName>
    <alternativeName>
        <fullName evidence="4">TFIIE subunit alpha homolog</fullName>
    </alternativeName>
    <alternativeName>
        <fullName evidence="4">Transcription initiation factor TFIIE</fullName>
    </alternativeName>
</protein>
<dbReference type="Pfam" id="PF02002">
    <property type="entry name" value="TFIIE_alpha"/>
    <property type="match status" value="1"/>
</dbReference>
<dbReference type="InterPro" id="IPR039997">
    <property type="entry name" value="TFE"/>
</dbReference>
<dbReference type="HOGENOM" id="CLU_100097_0_0_2"/>
<dbReference type="InterPro" id="IPR017919">
    <property type="entry name" value="TFIIE/TFIIEa_HTH"/>
</dbReference>
<dbReference type="SUPFAM" id="SSF46785">
    <property type="entry name" value="Winged helix' DNA-binding domain"/>
    <property type="match status" value="1"/>
</dbReference>
<organism evidence="7 8">
    <name type="scientific">Methanosphaerula palustris (strain ATCC BAA-1556 / DSM 19958 / E1-9c)</name>
    <dbReference type="NCBI Taxonomy" id="521011"/>
    <lineage>
        <taxon>Archaea</taxon>
        <taxon>Methanobacteriati</taxon>
        <taxon>Methanobacteriota</taxon>
        <taxon>Stenosarchaea group</taxon>
        <taxon>Methanomicrobia</taxon>
        <taxon>Methanomicrobiales</taxon>
        <taxon>Methanoregulaceae</taxon>
        <taxon>Methanosphaerula</taxon>
    </lineage>
</organism>
<dbReference type="GeneID" id="7271990"/>
<evidence type="ECO:0000313" key="7">
    <source>
        <dbReference type="EMBL" id="ACL17310.1"/>
    </source>
</evidence>
<evidence type="ECO:0000256" key="1">
    <source>
        <dbReference type="ARBA" id="ARBA00023015"/>
    </source>
</evidence>
<gene>
    <name evidence="4" type="primary">tfe</name>
    <name evidence="7" type="ordered locus">Mpal_2009</name>
</gene>
<dbReference type="OrthoDB" id="5935at2157"/>
<dbReference type="Proteomes" id="UP000002457">
    <property type="component" value="Chromosome"/>
</dbReference>
<reference evidence="7 8" key="1">
    <citation type="journal article" date="2015" name="Genome Announc.">
        <title>Complete Genome Sequence of Methanosphaerula palustris E1-9CT, a Hydrogenotrophic Methanogen Isolated from a Minerotrophic Fen Peatland.</title>
        <authorList>
            <person name="Cadillo-Quiroz H."/>
            <person name="Browne P."/>
            <person name="Kyrpides N."/>
            <person name="Woyke T."/>
            <person name="Goodwin L."/>
            <person name="Detter C."/>
            <person name="Yavitt J.B."/>
            <person name="Zinder S.H."/>
        </authorList>
    </citation>
    <scope>NUCLEOTIDE SEQUENCE [LARGE SCALE GENOMIC DNA]</scope>
    <source>
        <strain evidence="8">ATCC BAA-1556 / DSM 19958 / E1-9c</strain>
    </source>
</reference>
<dbReference type="InterPro" id="IPR016481">
    <property type="entry name" value="TF_E_archaea"/>
</dbReference>
<feature type="domain" description="HTH TFE/IIEalpha-type" evidence="6">
    <location>
        <begin position="9"/>
        <end position="92"/>
    </location>
</feature>
<evidence type="ECO:0000256" key="2">
    <source>
        <dbReference type="ARBA" id="ARBA00023125"/>
    </source>
</evidence>
<keyword evidence="3 4" id="KW-0804">Transcription</keyword>
<dbReference type="eggNOG" id="arCOG04270">
    <property type="taxonomic scope" value="Archaea"/>
</dbReference>
<sequence>MVATAELLNDPAIRSYLLRLIKDEGIALIERFPDEGEHSDEELAEVTHINLNTVRHTLYTLYEKRLAEYRRIKNNETGWLTYLWQLRLDMIYTSISEDMELIQEKLRKKERYEEENDFFRCNDCGLLLTFNLAMDHDFTCSECGGTMGHFDNEVLLAALKRRRVAIGESLGHE</sequence>
<keyword evidence="2 4" id="KW-0238">DNA-binding</keyword>
<dbReference type="GO" id="GO:0006355">
    <property type="term" value="P:regulation of DNA-templated transcription"/>
    <property type="evidence" value="ECO:0007669"/>
    <property type="project" value="InterPro"/>
</dbReference>
<dbReference type="Gene3D" id="1.10.10.10">
    <property type="entry name" value="Winged helix-like DNA-binding domain superfamily/Winged helix DNA-binding domain"/>
    <property type="match status" value="1"/>
</dbReference>
<keyword evidence="5" id="KW-0175">Coiled coil</keyword>
<dbReference type="EMBL" id="CP001338">
    <property type="protein sequence ID" value="ACL17310.1"/>
    <property type="molecule type" value="Genomic_DNA"/>
</dbReference>
<dbReference type="InterPro" id="IPR024550">
    <property type="entry name" value="TFIIEa/SarR/Rpc3_HTH_dom"/>
</dbReference>
<proteinExistence type="inferred from homology"/>
<evidence type="ECO:0000259" key="6">
    <source>
        <dbReference type="PROSITE" id="PS51344"/>
    </source>
</evidence>
<dbReference type="HAMAP" id="MF_01909">
    <property type="entry name" value="TFE_arch"/>
    <property type="match status" value="1"/>
</dbReference>
<dbReference type="PANTHER" id="PTHR13097">
    <property type="entry name" value="TRANSCRIPTION INITIATION FACTOR IIE, ALPHA SUBUNIT"/>
    <property type="match status" value="1"/>
</dbReference>
<comment type="function">
    <text evidence="4">Transcription factor that plays a role in the activation of archaeal genes transcribed by RNA polymerase. Facilitates transcription initiation by enhancing TATA-box recognition by TATA-box-binding protein (Tbp), and transcription factor B (Tfb) and RNA polymerase recruitment. Not absolutely required for transcription in vitro, but particularly important in cases where Tbp or Tfb function is not optimal. It dynamically alters the nucleic acid-binding properties of RNA polymerases by stabilizing the initiation complex and destabilizing elongation complexes. Seems to translocate with the RNA polymerase following initiation and acts by binding to the non template strand of the transcription bubble in elongation complexes.</text>
</comment>
<comment type="similarity">
    <text evidence="4">Belongs to the TFE family.</text>
</comment>
<dbReference type="SMART" id="SM00531">
    <property type="entry name" value="TFIIE"/>
    <property type="match status" value="1"/>
</dbReference>
<comment type="subunit">
    <text evidence="4">Monomer. Interaction with RNA polymerase subunits RpoF and RpoE is necessary for Tfe stimulatory transcription activity. Able to interact with Tbp and RNA polymerase in the absence of DNA promoter. Interacts both with the preinitiation and elongation complexes.</text>
</comment>
<comment type="domain">
    <text evidence="4">The winged helix domain is involved in binding to DNA in the preinitiation complex.</text>
</comment>
<evidence type="ECO:0000256" key="3">
    <source>
        <dbReference type="ARBA" id="ARBA00023163"/>
    </source>
</evidence>
<feature type="coiled-coil region" evidence="5">
    <location>
        <begin position="95"/>
        <end position="122"/>
    </location>
</feature>
<dbReference type="GO" id="GO:0003677">
    <property type="term" value="F:DNA binding"/>
    <property type="evidence" value="ECO:0007669"/>
    <property type="project" value="UniProtKB-KW"/>
</dbReference>
<name>B8GDF9_METPE</name>
<evidence type="ECO:0000256" key="5">
    <source>
        <dbReference type="SAM" id="Coils"/>
    </source>
</evidence>
<evidence type="ECO:0000313" key="8">
    <source>
        <dbReference type="Proteomes" id="UP000002457"/>
    </source>
</evidence>
<keyword evidence="8" id="KW-1185">Reference proteome</keyword>
<dbReference type="GO" id="GO:0006367">
    <property type="term" value="P:transcription initiation at RNA polymerase II promoter"/>
    <property type="evidence" value="ECO:0007669"/>
    <property type="project" value="InterPro"/>
</dbReference>
<evidence type="ECO:0000256" key="4">
    <source>
        <dbReference type="HAMAP-Rule" id="MF_01909"/>
    </source>
</evidence>
<accession>B8GDF9</accession>
<keyword evidence="1 4" id="KW-0805">Transcription regulation</keyword>
<dbReference type="PIRSF" id="PIRSF006373">
    <property type="entry name" value="TF_E_archaea"/>
    <property type="match status" value="1"/>
</dbReference>
<dbReference type="AlphaFoldDB" id="B8GDF9"/>